<sequence length="180" mass="20207">MQRNSAQPRNHQLLVVNHGFTFIELLIVIVVMALLFSVGYAGYREFQARQGIINVTRKIKADLRLAQEYALSQRKLCAANDFLLGYEFVASSTSYEIRAYCDRSLPGPDYTVSVKIENLPTGFSLIRIPVNTVPRFNVLGRGVYISLPPNTPSMTIRVRETSSGAYKDIIIKSSGEIYEP</sequence>
<evidence type="ECO:0000256" key="1">
    <source>
        <dbReference type="SAM" id="Phobius"/>
    </source>
</evidence>
<protein>
    <submittedName>
        <fullName evidence="2">Pilin assembly protein</fullName>
    </submittedName>
</protein>
<reference evidence="2 3" key="1">
    <citation type="journal article" date="2015" name="Nature">
        <title>rRNA introns, odd ribosomes, and small enigmatic genomes across a large radiation of phyla.</title>
        <authorList>
            <person name="Brown C.T."/>
            <person name="Hug L.A."/>
            <person name="Thomas B.C."/>
            <person name="Sharon I."/>
            <person name="Castelle C.J."/>
            <person name="Singh A."/>
            <person name="Wilkins M.J."/>
            <person name="Williams K.H."/>
            <person name="Banfield J.F."/>
        </authorList>
    </citation>
    <scope>NUCLEOTIDE SEQUENCE [LARGE SCALE GENOMIC DNA]</scope>
</reference>
<dbReference type="InterPro" id="IPR012902">
    <property type="entry name" value="N_methyl_site"/>
</dbReference>
<dbReference type="Proteomes" id="UP000034793">
    <property type="component" value="Unassembled WGS sequence"/>
</dbReference>
<name>A0A0G0SYP3_9BACT</name>
<dbReference type="NCBIfam" id="TIGR02532">
    <property type="entry name" value="IV_pilin_GFxxxE"/>
    <property type="match status" value="1"/>
</dbReference>
<gene>
    <name evidence="2" type="ORF">UT61_C0003G0035</name>
</gene>
<feature type="transmembrane region" description="Helical" evidence="1">
    <location>
        <begin position="20"/>
        <end position="43"/>
    </location>
</feature>
<dbReference type="AlphaFoldDB" id="A0A0G0SYP3"/>
<keyword evidence="1" id="KW-0472">Membrane</keyword>
<dbReference type="SUPFAM" id="SSF54523">
    <property type="entry name" value="Pili subunits"/>
    <property type="match status" value="1"/>
</dbReference>
<dbReference type="InterPro" id="IPR045584">
    <property type="entry name" value="Pilin-like"/>
</dbReference>
<proteinExistence type="predicted"/>
<evidence type="ECO:0000313" key="2">
    <source>
        <dbReference type="EMBL" id="KKR30707.1"/>
    </source>
</evidence>
<keyword evidence="1" id="KW-0812">Transmembrane</keyword>
<accession>A0A0G0SYP3</accession>
<evidence type="ECO:0000313" key="3">
    <source>
        <dbReference type="Proteomes" id="UP000034793"/>
    </source>
</evidence>
<dbReference type="Gene3D" id="3.30.700.10">
    <property type="entry name" value="Glycoprotein, Type 4 Pilin"/>
    <property type="match status" value="1"/>
</dbReference>
<organism evidence="2 3">
    <name type="scientific">Candidatus Woesebacteria bacterium GW2011_GWA1_39_8</name>
    <dbReference type="NCBI Taxonomy" id="1618552"/>
    <lineage>
        <taxon>Bacteria</taxon>
        <taxon>Candidatus Woeseibacteriota</taxon>
    </lineage>
</organism>
<comment type="caution">
    <text evidence="2">The sequence shown here is derived from an EMBL/GenBank/DDBJ whole genome shotgun (WGS) entry which is preliminary data.</text>
</comment>
<dbReference type="Pfam" id="PF07963">
    <property type="entry name" value="N_methyl"/>
    <property type="match status" value="1"/>
</dbReference>
<dbReference type="EMBL" id="LBXL01000003">
    <property type="protein sequence ID" value="KKR30707.1"/>
    <property type="molecule type" value="Genomic_DNA"/>
</dbReference>
<keyword evidence="1" id="KW-1133">Transmembrane helix</keyword>